<dbReference type="SUPFAM" id="SSF56935">
    <property type="entry name" value="Porins"/>
    <property type="match status" value="1"/>
</dbReference>
<evidence type="ECO:0000256" key="1">
    <source>
        <dbReference type="ARBA" id="ARBA00004571"/>
    </source>
</evidence>
<dbReference type="PROSITE" id="PS01156">
    <property type="entry name" value="TONB_DEPENDENT_REC_2"/>
    <property type="match status" value="1"/>
</dbReference>
<feature type="domain" description="TonB-dependent transporter Oar-like beta-barrel" evidence="9">
    <location>
        <begin position="286"/>
        <end position="354"/>
    </location>
</feature>
<evidence type="ECO:0000256" key="5">
    <source>
        <dbReference type="ARBA" id="ARBA00023136"/>
    </source>
</evidence>
<feature type="domain" description="TonB-dependent transporter Oar-like beta-barrel" evidence="9">
    <location>
        <begin position="376"/>
        <end position="918"/>
    </location>
</feature>
<keyword evidence="10" id="KW-0675">Receptor</keyword>
<evidence type="ECO:0000256" key="8">
    <source>
        <dbReference type="SAM" id="SignalP"/>
    </source>
</evidence>
<dbReference type="InterPro" id="IPR039426">
    <property type="entry name" value="TonB-dep_rcpt-like"/>
</dbReference>
<dbReference type="Proteomes" id="UP000759103">
    <property type="component" value="Unassembled WGS sequence"/>
</dbReference>
<keyword evidence="8" id="KW-0732">Signal</keyword>
<keyword evidence="6" id="KW-0998">Cell outer membrane</keyword>
<dbReference type="InterPro" id="IPR057601">
    <property type="entry name" value="Oar-like_b-barrel"/>
</dbReference>
<dbReference type="PANTHER" id="PTHR30069:SF46">
    <property type="entry name" value="OAR PROTEIN"/>
    <property type="match status" value="1"/>
</dbReference>
<keyword evidence="11" id="KW-1185">Reference proteome</keyword>
<keyword evidence="5" id="KW-0472">Membrane</keyword>
<dbReference type="EMBL" id="JAHXZN010000001">
    <property type="protein sequence ID" value="MBW6530033.1"/>
    <property type="molecule type" value="Genomic_DNA"/>
</dbReference>
<evidence type="ECO:0000256" key="2">
    <source>
        <dbReference type="ARBA" id="ARBA00022448"/>
    </source>
</evidence>
<evidence type="ECO:0000256" key="6">
    <source>
        <dbReference type="ARBA" id="ARBA00023237"/>
    </source>
</evidence>
<comment type="subcellular location">
    <subcellularLocation>
        <location evidence="1">Cell outer membrane</location>
        <topology evidence="1">Multi-pass membrane protein</topology>
    </subcellularLocation>
</comment>
<evidence type="ECO:0000313" key="11">
    <source>
        <dbReference type="Proteomes" id="UP000759103"/>
    </source>
</evidence>
<reference evidence="10 11" key="1">
    <citation type="submission" date="2021-07" db="EMBL/GenBank/DDBJ databases">
        <title>Sphingomonas sp.</title>
        <authorList>
            <person name="Feng G."/>
            <person name="Li J."/>
            <person name="Pan M."/>
        </authorList>
    </citation>
    <scope>NUCLEOTIDE SEQUENCE [LARGE SCALE GENOMIC DNA]</scope>
    <source>
        <strain evidence="10 11">RRHST34</strain>
    </source>
</reference>
<dbReference type="InterPro" id="IPR036942">
    <property type="entry name" value="Beta-barrel_TonB_sf"/>
</dbReference>
<keyword evidence="2" id="KW-0813">Transport</keyword>
<organism evidence="10 11">
    <name type="scientific">Sphingomonas citri</name>
    <dbReference type="NCBI Taxonomy" id="2862499"/>
    <lineage>
        <taxon>Bacteria</taxon>
        <taxon>Pseudomonadati</taxon>
        <taxon>Pseudomonadota</taxon>
        <taxon>Alphaproteobacteria</taxon>
        <taxon>Sphingomonadales</taxon>
        <taxon>Sphingomonadaceae</taxon>
        <taxon>Sphingomonas</taxon>
    </lineage>
</organism>
<dbReference type="Pfam" id="PF13620">
    <property type="entry name" value="CarboxypepD_reg"/>
    <property type="match status" value="1"/>
</dbReference>
<sequence>MHTAWARATALGAFGVLGATLATAWSAPAAAQVGQASLRGVIRSTPDNPVTEVTIVEVATNYRRSTVVGPDGSYNFASLRAGAYRLEIRTKAGVRNSDQFTLRVGQNAGLDLDLSTPAATAPAPSTGADANGNAPQQGATGDAATEEQGGATPQGEPGDIIVTGSRLRSLSGGQVGINVTQRLIEQLPQNSRNFLAFADLAPGVRFIESADGSSRIQGGAQGSNSVNVFIDGVSQKDYVLRGGLTGQDSSPGNPFPQLAIGEYQVLSSNYKAEFDQVGSVAIVAGTKSGTNEFHGDGFFDYTNQNLRDRRPTEIFPNKIDKVASTDKQYGVALGGPIVKDVAHFFVSYEGKRREIPVDILPGNGIAVSSLPAQYQDLFGSFNSTFKQDLYFGKIDLTPTDKDLFELTGKYRNESGYQISNGIAAFSTATLTKVEEIRAMGRWQHSEEKWVNDFRVSYEDVSWSPQPATNGISQQFRATSRTPTGVSTFNLFRDGAGLSLQDKGQTGWTVQDDFTWTGFEGHTIKVGAKAKWVKLNSLEQNLINPLYSYDTTLPTGGSFNNTIPYSLEFGANGSLGDPRIRSNNFQFGAYIQDDWDVTDRLTLNLGVRWDYERTPAFLNYVTSAEDLAAVSSANYPNLNNADYNINDYISTGNNRKAFKGAWQPRVGFTYRLDEQGRFTVFGGYGRSYDRNQFDFLQQELSNGRFQRRQFLFQGADTVNPCTPSATCIPWNDAYLTEAGRQQLAGNGVPGGREFRFIKNDLKIPYSDQFSLGIRGRFNPVELELGYTRIVSKDGFVYLLGTRRPDGSFFAPSPTTGAPQGPDVSFAPSGYGAIIIGDNGLETKADSAYVKLTKAYSAASPWSLDATYTFTAATDNRPNNDQAAYFLLDFPSASDYPMLRSGVVPRHRFVIAGSADTPIGVTLSAKFQIESPLFQRALLDTATPYERRIVGSEVFGLGDRWGRRQLDLAFTKYVPLGFLSDQTRVRLRVDILNAMNDRNYVDYNNDPTDTTRTAASPSIYRENSTYSIGGNPPRTVKLSAGFSF</sequence>
<proteinExistence type="predicted"/>
<feature type="region of interest" description="Disordered" evidence="7">
    <location>
        <begin position="113"/>
        <end position="161"/>
    </location>
</feature>
<keyword evidence="3" id="KW-1134">Transmembrane beta strand</keyword>
<evidence type="ECO:0000256" key="3">
    <source>
        <dbReference type="ARBA" id="ARBA00022452"/>
    </source>
</evidence>
<dbReference type="InterPro" id="IPR010917">
    <property type="entry name" value="TonB_rcpt_CS"/>
</dbReference>
<feature type="compositionally biased region" description="Low complexity" evidence="7">
    <location>
        <begin position="116"/>
        <end position="130"/>
    </location>
</feature>
<dbReference type="InterPro" id="IPR013784">
    <property type="entry name" value="Carb-bd-like_fold"/>
</dbReference>
<keyword evidence="4" id="KW-0812">Transmembrane</keyword>
<evidence type="ECO:0000259" key="9">
    <source>
        <dbReference type="Pfam" id="PF25183"/>
    </source>
</evidence>
<name>A0ABS7BKJ7_9SPHN</name>
<comment type="caution">
    <text evidence="10">The sequence shown here is derived from an EMBL/GenBank/DDBJ whole genome shotgun (WGS) entry which is preliminary data.</text>
</comment>
<evidence type="ECO:0000256" key="7">
    <source>
        <dbReference type="SAM" id="MobiDB-lite"/>
    </source>
</evidence>
<dbReference type="Pfam" id="PF25183">
    <property type="entry name" value="OMP_b-brl_4"/>
    <property type="match status" value="2"/>
</dbReference>
<feature type="chain" id="PRO_5045920747" evidence="8">
    <location>
        <begin position="32"/>
        <end position="1042"/>
    </location>
</feature>
<gene>
    <name evidence="10" type="ORF">KZ820_04740</name>
</gene>
<evidence type="ECO:0000256" key="4">
    <source>
        <dbReference type="ARBA" id="ARBA00022692"/>
    </source>
</evidence>
<protein>
    <submittedName>
        <fullName evidence="10">TonB-dependent receptor</fullName>
    </submittedName>
</protein>
<accession>A0ABS7BKJ7</accession>
<dbReference type="SUPFAM" id="SSF49452">
    <property type="entry name" value="Starch-binding domain-like"/>
    <property type="match status" value="1"/>
</dbReference>
<dbReference type="PANTHER" id="PTHR30069">
    <property type="entry name" value="TONB-DEPENDENT OUTER MEMBRANE RECEPTOR"/>
    <property type="match status" value="1"/>
</dbReference>
<evidence type="ECO:0000313" key="10">
    <source>
        <dbReference type="EMBL" id="MBW6530033.1"/>
    </source>
</evidence>
<dbReference type="Gene3D" id="2.40.170.20">
    <property type="entry name" value="TonB-dependent receptor, beta-barrel domain"/>
    <property type="match status" value="1"/>
</dbReference>
<feature type="signal peptide" evidence="8">
    <location>
        <begin position="1"/>
        <end position="31"/>
    </location>
</feature>